<dbReference type="AlphaFoldDB" id="A0A0B3SNJ8"/>
<dbReference type="InterPro" id="IPR045467">
    <property type="entry name" value="DUF6497"/>
</dbReference>
<organism evidence="1 2">
    <name type="scientific">Mameliella alba</name>
    <dbReference type="NCBI Taxonomy" id="561184"/>
    <lineage>
        <taxon>Bacteria</taxon>
        <taxon>Pseudomonadati</taxon>
        <taxon>Pseudomonadota</taxon>
        <taxon>Alphaproteobacteria</taxon>
        <taxon>Rhodobacterales</taxon>
        <taxon>Roseobacteraceae</taxon>
        <taxon>Mameliella</taxon>
    </lineage>
</organism>
<dbReference type="RefSeq" id="WP_088670430.1">
    <property type="nucleotide sequence ID" value="NZ_AP022337.1"/>
</dbReference>
<keyword evidence="2" id="KW-1185">Reference proteome</keyword>
<comment type="caution">
    <text evidence="1">The sequence shown here is derived from an EMBL/GenBank/DDBJ whole genome shotgun (WGS) entry which is preliminary data.</text>
</comment>
<dbReference type="EMBL" id="JSUQ01000014">
    <property type="protein sequence ID" value="KHQ51974.1"/>
    <property type="molecule type" value="Genomic_DNA"/>
</dbReference>
<evidence type="ECO:0000313" key="2">
    <source>
        <dbReference type="Proteomes" id="UP000030960"/>
    </source>
</evidence>
<name>A0A0B3SNJ8_9RHOB</name>
<dbReference type="OrthoDB" id="7862028at2"/>
<proteinExistence type="predicted"/>
<sequence length="164" mass="17858">MNRSRVYAPGVPGALAAPVGGAASIARRYRGCRLFFAPILALAVLCGPLRAQEEAAPVLKDILPTSGLEFTYHDVIAEPPLWRVRYVVPALDTAELPFEEVAGDIELLCTQDALRRVTDAGGEPATIVITLMSEPVDFGIMTPDVTQFFESFFVQSDLCIWEAF</sequence>
<accession>A0A0B3SNJ8</accession>
<dbReference type="Proteomes" id="UP000030960">
    <property type="component" value="Unassembled WGS sequence"/>
</dbReference>
<evidence type="ECO:0000313" key="1">
    <source>
        <dbReference type="EMBL" id="KHQ51974.1"/>
    </source>
</evidence>
<gene>
    <name evidence="1" type="ORF">OA50_03613</name>
</gene>
<accession>A0A225QMW2</accession>
<dbReference type="STRING" id="561184.SAMN05216376_104215"/>
<dbReference type="Pfam" id="PF20107">
    <property type="entry name" value="DUF6497"/>
    <property type="match status" value="1"/>
</dbReference>
<protein>
    <submittedName>
        <fullName evidence="1">Uncharacterized protein</fullName>
    </submittedName>
</protein>
<reference evidence="1 2" key="1">
    <citation type="submission" date="2014-10" db="EMBL/GenBank/DDBJ databases">
        <title>Genome sequence of Ponticoccus sp. strain UMTAT08 isolated from clonal culture of toxic dinoflagellate Alexandrium tamiyavanichii.</title>
        <authorList>
            <person name="Gan H.Y."/>
            <person name="Muhd D.-D."/>
            <person name="Mohd Noor M.E."/>
            <person name="Yeong Y.S."/>
            <person name="Usup G."/>
        </authorList>
    </citation>
    <scope>NUCLEOTIDE SEQUENCE [LARGE SCALE GENOMIC DNA]</scope>
    <source>
        <strain evidence="1 2">UMTAT08</strain>
    </source>
</reference>